<dbReference type="EMBL" id="CAXDID020000073">
    <property type="protein sequence ID" value="CAL6015427.1"/>
    <property type="molecule type" value="Genomic_DNA"/>
</dbReference>
<organism evidence="1">
    <name type="scientific">Hexamita inflata</name>
    <dbReference type="NCBI Taxonomy" id="28002"/>
    <lineage>
        <taxon>Eukaryota</taxon>
        <taxon>Metamonada</taxon>
        <taxon>Diplomonadida</taxon>
        <taxon>Hexamitidae</taxon>
        <taxon>Hexamitinae</taxon>
        <taxon>Hexamita</taxon>
    </lineage>
</organism>
<sequence>MILIQISFLLRCFQQNTTVVLDVQTREAVLKAWPREDVTKETELCEKLKGYTFELSIETGAYSYSLQTQLIFDPNKVISIKLPCGEVALGTGVCASAFQAKSAIYTMNFKEIDQNITEVVYNLRRLDFNRKACFTNQRMEVGKQIEVRPGVVFDVFKFIGNAQNCKYPVDSAATIAQGNVQDQRATISFFGYPNYNFSGSIYSFAPDVLDEGISNAFQCSDASTNVRREWCSQIVQALSTQSYTYFQINVTFPGLIPNRDGTMTREINYTLIVESNEVRNMNLDSLDCFQNQTVSLYGRNLILLTNLNKSMVNCAKPINQIIDFDYFTTRIIFKQYSDFRTGEVHQIDIKSQIQVLNATNELLPCIRSSNESQCYEILAKRQQLINYNIVLQKIFYKNDQIVNIIPLQVTCEVSVFSNMSYYLYDNQVCATFNQSKTTDIPTGTAHFTFSFGDDGINANNLLNITTMATFPNKLHQYCADYNFTQQQLAYFKNEDQRGKVSGQLSIDSLLLQIPFHSLMTSLLGDSHLRQNLSIHQYFLEDCFVQHNSIFLHQNKPQLRPSSKFYVHLHQFPLKLEPL</sequence>
<dbReference type="EMBL" id="CATOUU010000699">
    <property type="protein sequence ID" value="CAI9942319.1"/>
    <property type="molecule type" value="Genomic_DNA"/>
</dbReference>
<dbReference type="AlphaFoldDB" id="A0AA86PY27"/>
<accession>A0AA86PY27</accession>
<proteinExistence type="predicted"/>
<evidence type="ECO:0000313" key="3">
    <source>
        <dbReference type="Proteomes" id="UP001642409"/>
    </source>
</evidence>
<dbReference type="Proteomes" id="UP001642409">
    <property type="component" value="Unassembled WGS sequence"/>
</dbReference>
<name>A0AA86PY27_9EUKA</name>
<keyword evidence="3" id="KW-1185">Reference proteome</keyword>
<comment type="caution">
    <text evidence="1">The sequence shown here is derived from an EMBL/GenBank/DDBJ whole genome shotgun (WGS) entry which is preliminary data.</text>
</comment>
<evidence type="ECO:0000313" key="2">
    <source>
        <dbReference type="EMBL" id="CAL6015427.1"/>
    </source>
</evidence>
<reference evidence="2 3" key="2">
    <citation type="submission" date="2024-07" db="EMBL/GenBank/DDBJ databases">
        <authorList>
            <person name="Akdeniz Z."/>
        </authorList>
    </citation>
    <scope>NUCLEOTIDE SEQUENCE [LARGE SCALE GENOMIC DNA]</scope>
</reference>
<protein>
    <submittedName>
        <fullName evidence="1">Uncharacterized protein</fullName>
    </submittedName>
</protein>
<evidence type="ECO:0000313" key="1">
    <source>
        <dbReference type="EMBL" id="CAI9942319.1"/>
    </source>
</evidence>
<gene>
    <name evidence="2" type="ORF">HINF_LOCUS24815</name>
    <name evidence="1" type="ORF">HINF_LOCUS29964</name>
</gene>
<reference evidence="1" key="1">
    <citation type="submission" date="2023-06" db="EMBL/GenBank/DDBJ databases">
        <authorList>
            <person name="Kurt Z."/>
        </authorList>
    </citation>
    <scope>NUCLEOTIDE SEQUENCE</scope>
</reference>